<keyword evidence="4 7" id="KW-0378">Hydrolase</keyword>
<dbReference type="SUPFAM" id="SSF50630">
    <property type="entry name" value="Acid proteases"/>
    <property type="match status" value="1"/>
</dbReference>
<dbReference type="InterPro" id="IPR034164">
    <property type="entry name" value="Pepsin-like_dom"/>
</dbReference>
<evidence type="ECO:0000256" key="7">
    <source>
        <dbReference type="RuleBase" id="RU000454"/>
    </source>
</evidence>
<dbReference type="InterPro" id="IPR033121">
    <property type="entry name" value="PEPTIDASE_A1"/>
</dbReference>
<evidence type="ECO:0000256" key="8">
    <source>
        <dbReference type="SAM" id="SignalP"/>
    </source>
</evidence>
<dbReference type="InterPro" id="IPR001461">
    <property type="entry name" value="Aspartic_peptidase_A1"/>
</dbReference>
<dbReference type="AlphaFoldDB" id="A0A0F7SPL2"/>
<evidence type="ECO:0000259" key="9">
    <source>
        <dbReference type="PROSITE" id="PS51767"/>
    </source>
</evidence>
<dbReference type="Gene3D" id="2.40.70.10">
    <property type="entry name" value="Acid Proteases"/>
    <property type="match status" value="2"/>
</dbReference>
<dbReference type="Pfam" id="PF00026">
    <property type="entry name" value="Asp"/>
    <property type="match status" value="1"/>
</dbReference>
<sequence>MISDTVIAILAVALVGSTVQAAPVDATATSTSGIIAVPISKSAAQLAREADPVVSLDWLKKTKAQAQYKHKQANARLHSKRATGASVLTDQGSESLWTGPITIGGQSFTVDWDTGSSDLWVPSSACSSAACNAHHKYTLTSTGKKQSGTFSISYGDGSSASGPVYKDNVVASGLQATSQVFGAVTSESSSFSSDPSDGISGLGWPALAQLSGTSYFWSLINQGTVTSPVFSFRLATTNSELYLGGINSAHYTGAITYTPVTQKAYWTIALGGVSVNGAAINPSVSSAIIDTGTTLVYGPTAGVAALYAKIPGSASMADTYGSDYQGYYTFPCSAVPTVALTFGGSSFSVPTSAFNLGTVSSGSKQCVGGIVGQGDGSWLVGDVFLQGVYSIYDVGNARVGFAKTV</sequence>
<name>A0A0F7SPL2_PHARH</name>
<dbReference type="PROSITE" id="PS51767">
    <property type="entry name" value="PEPTIDASE_A1"/>
    <property type="match status" value="1"/>
</dbReference>
<dbReference type="CDD" id="cd05471">
    <property type="entry name" value="pepsin_like"/>
    <property type="match status" value="1"/>
</dbReference>
<proteinExistence type="inferred from homology"/>
<dbReference type="InterPro" id="IPR021109">
    <property type="entry name" value="Peptidase_aspartic_dom_sf"/>
</dbReference>
<accession>A0A0F7SPL2</accession>
<comment type="similarity">
    <text evidence="1 7">Belongs to the peptidase A1 family.</text>
</comment>
<dbReference type="PRINTS" id="PR00792">
    <property type="entry name" value="PEPSIN"/>
</dbReference>
<evidence type="ECO:0000256" key="3">
    <source>
        <dbReference type="ARBA" id="ARBA00022750"/>
    </source>
</evidence>
<dbReference type="SMR" id="A0A0F7SPL2"/>
<dbReference type="PANTHER" id="PTHR47966:SF57">
    <property type="entry name" value="PEPTIDASE A1 DOMAIN-CONTAINING PROTEIN"/>
    <property type="match status" value="1"/>
</dbReference>
<dbReference type="GO" id="GO:0004190">
    <property type="term" value="F:aspartic-type endopeptidase activity"/>
    <property type="evidence" value="ECO:0007669"/>
    <property type="project" value="UniProtKB-KW"/>
</dbReference>
<dbReference type="PANTHER" id="PTHR47966">
    <property type="entry name" value="BETA-SITE APP-CLEAVING ENZYME, ISOFORM A-RELATED"/>
    <property type="match status" value="1"/>
</dbReference>
<evidence type="ECO:0000256" key="2">
    <source>
        <dbReference type="ARBA" id="ARBA00022670"/>
    </source>
</evidence>
<dbReference type="PROSITE" id="PS00141">
    <property type="entry name" value="ASP_PROTEASE"/>
    <property type="match status" value="1"/>
</dbReference>
<evidence type="ECO:0000256" key="5">
    <source>
        <dbReference type="PIRSR" id="PIRSR601461-1"/>
    </source>
</evidence>
<feature type="active site" evidence="5">
    <location>
        <position position="290"/>
    </location>
</feature>
<organism evidence="10">
    <name type="scientific">Phaffia rhodozyma</name>
    <name type="common">Yeast</name>
    <name type="synonym">Xanthophyllomyces dendrorhous</name>
    <dbReference type="NCBI Taxonomy" id="264483"/>
    <lineage>
        <taxon>Eukaryota</taxon>
        <taxon>Fungi</taxon>
        <taxon>Dikarya</taxon>
        <taxon>Basidiomycota</taxon>
        <taxon>Agaricomycotina</taxon>
        <taxon>Tremellomycetes</taxon>
        <taxon>Cystofilobasidiales</taxon>
        <taxon>Mrakiaceae</taxon>
        <taxon>Phaffia</taxon>
    </lineage>
</organism>
<feature type="active site" evidence="5">
    <location>
        <position position="113"/>
    </location>
</feature>
<feature type="signal peptide" evidence="8">
    <location>
        <begin position="1"/>
        <end position="21"/>
    </location>
</feature>
<feature type="domain" description="Peptidase A1" evidence="9">
    <location>
        <begin position="97"/>
        <end position="402"/>
    </location>
</feature>
<reference evidence="10" key="1">
    <citation type="submission" date="2014-08" db="EMBL/GenBank/DDBJ databases">
        <authorList>
            <person name="Sharma Rahul"/>
            <person name="Thines Marco"/>
        </authorList>
    </citation>
    <scope>NUCLEOTIDE SEQUENCE</scope>
</reference>
<feature type="chain" id="PRO_5002522432" evidence="8">
    <location>
        <begin position="22"/>
        <end position="405"/>
    </location>
</feature>
<evidence type="ECO:0000313" key="10">
    <source>
        <dbReference type="EMBL" id="CED82068.1"/>
    </source>
</evidence>
<protein>
    <submittedName>
        <fullName evidence="10">Aspartic protease</fullName>
    </submittedName>
</protein>
<dbReference type="GO" id="GO:0006508">
    <property type="term" value="P:proteolysis"/>
    <property type="evidence" value="ECO:0007669"/>
    <property type="project" value="UniProtKB-KW"/>
</dbReference>
<evidence type="ECO:0000256" key="1">
    <source>
        <dbReference type="ARBA" id="ARBA00007447"/>
    </source>
</evidence>
<dbReference type="EMBL" id="LN483124">
    <property type="protein sequence ID" value="CED82068.1"/>
    <property type="molecule type" value="Genomic_DNA"/>
</dbReference>
<keyword evidence="2 7" id="KW-0645">Protease</keyword>
<dbReference type="InterPro" id="IPR001969">
    <property type="entry name" value="Aspartic_peptidase_AS"/>
</dbReference>
<keyword evidence="3 7" id="KW-0064">Aspartyl protease</keyword>
<feature type="disulfide bond" evidence="6">
    <location>
        <begin position="126"/>
        <end position="131"/>
    </location>
</feature>
<evidence type="ECO:0000256" key="4">
    <source>
        <dbReference type="ARBA" id="ARBA00022801"/>
    </source>
</evidence>
<evidence type="ECO:0000256" key="6">
    <source>
        <dbReference type="PIRSR" id="PIRSR601461-2"/>
    </source>
</evidence>
<keyword evidence="8" id="KW-0732">Signal</keyword>
<dbReference type="FunFam" id="2.40.70.10:FF:000115">
    <property type="entry name" value="Lysosomal aspartic protease"/>
    <property type="match status" value="1"/>
</dbReference>
<keyword evidence="6" id="KW-1015">Disulfide bond</keyword>